<dbReference type="EC" id="1.11.1.5" evidence="8"/>
<dbReference type="AlphaFoldDB" id="A0A2R8AV86"/>
<dbReference type="GO" id="GO:0009055">
    <property type="term" value="F:electron transfer activity"/>
    <property type="evidence" value="ECO:0007669"/>
    <property type="project" value="InterPro"/>
</dbReference>
<organism evidence="8 9">
    <name type="scientific">Pseudoprimorskyibacter insulae</name>
    <dbReference type="NCBI Taxonomy" id="1695997"/>
    <lineage>
        <taxon>Bacteria</taxon>
        <taxon>Pseudomonadati</taxon>
        <taxon>Pseudomonadota</taxon>
        <taxon>Alphaproteobacteria</taxon>
        <taxon>Rhodobacterales</taxon>
        <taxon>Paracoccaceae</taxon>
        <taxon>Pseudoprimorskyibacter</taxon>
    </lineage>
</organism>
<sequence>MATTLASPSVADRLDASQFYEFDPAKARIGQLLFYDKILSGNKNISCATCHHHDMAGTDSVSLGIGEGGVGLGPTRLSPEGLDKISARIPRNAPALWNIAHKDITNLFHDGRVAVSDKYAGGFDTPAKDLLPTGLDTIIAAQALFPMTSADEMAGGAHENPIGAAVAKRIDLGWAEITNRVRDIPAYTQMITAAYPEVNGPDDLTIVQIVNSIAAFIGSEWQSYDSVYDAYVTQGKPLQEEAERGRELFFGEAHCVACHNGPLFSDQQFHAMAIPQFGPGRTDKYDPVPRDVGRMFATSNLLDAYKFRTPSLRNVALTGPYGHNGAYSDLKDMIRHMADPVAMRASWTPDKATLPRVPWLQSTDFRVQSDALEMARQAAIVDTQPVHLSEQDIIDIEAFLNCLTGETAQSRPLGRPDSVPSGLPVD</sequence>
<evidence type="ECO:0000313" key="9">
    <source>
        <dbReference type="Proteomes" id="UP000244904"/>
    </source>
</evidence>
<evidence type="ECO:0000256" key="5">
    <source>
        <dbReference type="ARBA" id="ARBA00023004"/>
    </source>
</evidence>
<dbReference type="GO" id="GO:0046872">
    <property type="term" value="F:metal ion binding"/>
    <property type="evidence" value="ECO:0007669"/>
    <property type="project" value="UniProtKB-KW"/>
</dbReference>
<dbReference type="Gene3D" id="1.10.760.10">
    <property type="entry name" value="Cytochrome c-like domain"/>
    <property type="match status" value="2"/>
</dbReference>
<dbReference type="GO" id="GO:0030313">
    <property type="term" value="C:cell envelope"/>
    <property type="evidence" value="ECO:0007669"/>
    <property type="project" value="UniProtKB-SubCell"/>
</dbReference>
<evidence type="ECO:0000259" key="7">
    <source>
        <dbReference type="PROSITE" id="PS51007"/>
    </source>
</evidence>
<dbReference type="InterPro" id="IPR004852">
    <property type="entry name" value="Di-haem_cyt_c_peroxidsae"/>
</dbReference>
<dbReference type="PANTHER" id="PTHR30600">
    <property type="entry name" value="CYTOCHROME C PEROXIDASE-RELATED"/>
    <property type="match status" value="1"/>
</dbReference>
<evidence type="ECO:0000256" key="1">
    <source>
        <dbReference type="ARBA" id="ARBA00004196"/>
    </source>
</evidence>
<evidence type="ECO:0000256" key="2">
    <source>
        <dbReference type="ARBA" id="ARBA00022617"/>
    </source>
</evidence>
<dbReference type="OrthoDB" id="9805202at2"/>
<keyword evidence="8" id="KW-0575">Peroxidase</keyword>
<dbReference type="InterPro" id="IPR009056">
    <property type="entry name" value="Cyt_c-like_dom"/>
</dbReference>
<evidence type="ECO:0000313" key="8">
    <source>
        <dbReference type="EMBL" id="SPF79910.1"/>
    </source>
</evidence>
<reference evidence="9" key="1">
    <citation type="submission" date="2018-03" db="EMBL/GenBank/DDBJ databases">
        <authorList>
            <person name="Rodrigo-Torres L."/>
            <person name="Arahal R. D."/>
            <person name="Lucena T."/>
        </authorList>
    </citation>
    <scope>NUCLEOTIDE SEQUENCE [LARGE SCALE GENOMIC DNA]</scope>
    <source>
        <strain evidence="9">CECT 8871</strain>
    </source>
</reference>
<accession>A0A2R8AV86</accession>
<evidence type="ECO:0000256" key="6">
    <source>
        <dbReference type="PROSITE-ProRule" id="PRU00433"/>
    </source>
</evidence>
<dbReference type="GO" id="GO:0020037">
    <property type="term" value="F:heme binding"/>
    <property type="evidence" value="ECO:0007669"/>
    <property type="project" value="InterPro"/>
</dbReference>
<keyword evidence="3 6" id="KW-0479">Metal-binding</keyword>
<protein>
    <submittedName>
        <fullName evidence="8">Cytochrome c551 peroxidase</fullName>
        <ecNumber evidence="8">1.11.1.5</ecNumber>
    </submittedName>
</protein>
<proteinExistence type="predicted"/>
<evidence type="ECO:0000256" key="4">
    <source>
        <dbReference type="ARBA" id="ARBA00023002"/>
    </source>
</evidence>
<comment type="subcellular location">
    <subcellularLocation>
        <location evidence="1">Cell envelope</location>
    </subcellularLocation>
</comment>
<dbReference type="SUPFAM" id="SSF46626">
    <property type="entry name" value="Cytochrome c"/>
    <property type="match status" value="2"/>
</dbReference>
<dbReference type="Proteomes" id="UP000244904">
    <property type="component" value="Unassembled WGS sequence"/>
</dbReference>
<name>A0A2R8AV86_9RHOB</name>
<dbReference type="PROSITE" id="PS51007">
    <property type="entry name" value="CYTC"/>
    <property type="match status" value="2"/>
</dbReference>
<feature type="domain" description="Cytochrome c" evidence="7">
    <location>
        <begin position="240"/>
        <end position="404"/>
    </location>
</feature>
<dbReference type="GO" id="GO:0004130">
    <property type="term" value="F:cytochrome-c peroxidase activity"/>
    <property type="evidence" value="ECO:0007669"/>
    <property type="project" value="UniProtKB-EC"/>
</dbReference>
<keyword evidence="4 8" id="KW-0560">Oxidoreductase</keyword>
<gene>
    <name evidence="8" type="primary">ccp_1</name>
    <name evidence="8" type="ORF">PRI8871_01712</name>
</gene>
<keyword evidence="5 6" id="KW-0408">Iron</keyword>
<keyword evidence="9" id="KW-1185">Reference proteome</keyword>
<dbReference type="Pfam" id="PF03150">
    <property type="entry name" value="CCP_MauG"/>
    <property type="match status" value="1"/>
</dbReference>
<feature type="domain" description="Cytochrome c" evidence="7">
    <location>
        <begin position="25"/>
        <end position="192"/>
    </location>
</feature>
<dbReference type="InterPro" id="IPR051395">
    <property type="entry name" value="Cytochrome_c_Peroxidase/MauG"/>
</dbReference>
<keyword evidence="2 6" id="KW-0349">Heme</keyword>
<dbReference type="EMBL" id="OMOJ01000002">
    <property type="protein sequence ID" value="SPF79910.1"/>
    <property type="molecule type" value="Genomic_DNA"/>
</dbReference>
<evidence type="ECO:0000256" key="3">
    <source>
        <dbReference type="ARBA" id="ARBA00022723"/>
    </source>
</evidence>
<dbReference type="InterPro" id="IPR036909">
    <property type="entry name" value="Cyt_c-like_dom_sf"/>
</dbReference>